<evidence type="ECO:0000313" key="9">
    <source>
        <dbReference type="Proteomes" id="UP001140091"/>
    </source>
</evidence>
<sequence>MSTYTASSVFLKTLVDAGITHAFVNWGSDHPALLADLERQRAAGSNSDGAAATRPEIVTCPNEMVALSSAQGFAQATGKPAAVIVHVDVGTQSLAGAVHNVDRNRCPVVIYAGASPFSAHGEHKGGRNEWIMWMQDIPDQSSVVRQYMRHVAQLNSAQTIPGTVRRAIQVATSEPKGPVYIWARREVMEEDISPSLFDSLSLSKPLEIWPTLSPSALAPSTASLIAHALVSAQRPLIITSHLGRNRNAVKALVELSSLVVIPALQVCPTVVSVPSSHPFGLGTTFLTPRPPGTPEDVDHPYHHLTTADTILVIDSELPWIPSIPYQRPSPSARIFVMDGGDPLKTTMKMSMGGGGIGEAEVVVRADAEVGLGQIVEVVKGLLVKDVGGAQTSREQRAERLRRGHARRLAEQDQIGASFPSSTSPSTLSSQARITYTVPALLTTLRKSIERVTTSQGKRTLVLNESITNFPLVWEYMRPEGPIGSEGGLSMISSGGSSLGWALGGAVGASLGGRSNGEAKFDLIVVIVGDGSFMFGVPSSVYWMARRYDTPFLTVILNNGGWRAPKLSMLSVHPTLQLSQSPDSSIHQLNDNVQTANGDIGGTDEYPLTNIPGDRLTTGFGPHPPDYVGIASAASVGWVWGTKVGGDVSPKALTVTATTNATVDGETEKLVGGNGECAKADWDGGKGVLERAIEEGIRKVLEERRSAVLDCVLEGI</sequence>
<feature type="domain" description="Thiamine pyrophosphate enzyme N-terminal TPP-binding" evidence="7">
    <location>
        <begin position="5"/>
        <end position="124"/>
    </location>
</feature>
<reference evidence="8" key="1">
    <citation type="submission" date="2022-06" db="EMBL/GenBank/DDBJ databases">
        <title>Genome Sequence of Candolleomyces eurysporus.</title>
        <authorList>
            <person name="Buettner E."/>
        </authorList>
    </citation>
    <scope>NUCLEOTIDE SEQUENCE</scope>
    <source>
        <strain evidence="8">VTCC 930004</strain>
    </source>
</reference>
<feature type="region of interest" description="Disordered" evidence="5">
    <location>
        <begin position="404"/>
        <end position="429"/>
    </location>
</feature>
<dbReference type="InterPro" id="IPR011766">
    <property type="entry name" value="TPP_enzyme_TPP-bd"/>
</dbReference>
<dbReference type="Proteomes" id="UP001140091">
    <property type="component" value="Unassembled WGS sequence"/>
</dbReference>
<dbReference type="Gene3D" id="3.40.50.970">
    <property type="match status" value="2"/>
</dbReference>
<keyword evidence="4" id="KW-0496">Mitochondrion</keyword>
<feature type="non-terminal residue" evidence="8">
    <location>
        <position position="1"/>
    </location>
</feature>
<keyword evidence="3" id="KW-0786">Thiamine pyrophosphate</keyword>
<dbReference type="InterPro" id="IPR012001">
    <property type="entry name" value="Thiamin_PyroP_enz_TPP-bd_dom"/>
</dbReference>
<dbReference type="Pfam" id="PF02776">
    <property type="entry name" value="TPP_enzyme_N"/>
    <property type="match status" value="1"/>
</dbReference>
<gene>
    <name evidence="8" type="ORF">H1R20_g14472</name>
</gene>
<dbReference type="InterPro" id="IPR029035">
    <property type="entry name" value="DHS-like_NAD/FAD-binding_dom"/>
</dbReference>
<keyword evidence="9" id="KW-1185">Reference proteome</keyword>
<evidence type="ECO:0000256" key="4">
    <source>
        <dbReference type="ARBA" id="ARBA00023128"/>
    </source>
</evidence>
<dbReference type="EMBL" id="JANBPK010001482">
    <property type="protein sequence ID" value="KAJ2922612.1"/>
    <property type="molecule type" value="Genomic_DNA"/>
</dbReference>
<dbReference type="Pfam" id="PF02775">
    <property type="entry name" value="TPP_enzyme_C"/>
    <property type="match status" value="1"/>
</dbReference>
<dbReference type="GO" id="GO:0003984">
    <property type="term" value="F:acetolactate synthase activity"/>
    <property type="evidence" value="ECO:0007669"/>
    <property type="project" value="TreeGrafter"/>
</dbReference>
<dbReference type="InterPro" id="IPR045229">
    <property type="entry name" value="TPP_enz"/>
</dbReference>
<evidence type="ECO:0000259" key="6">
    <source>
        <dbReference type="Pfam" id="PF02775"/>
    </source>
</evidence>
<comment type="similarity">
    <text evidence="2">Belongs to the TPP enzyme family.</text>
</comment>
<feature type="domain" description="Thiamine pyrophosphate enzyme TPP-binding" evidence="6">
    <location>
        <begin position="492"/>
        <end position="565"/>
    </location>
</feature>
<dbReference type="Gene3D" id="3.40.50.1220">
    <property type="entry name" value="TPP-binding domain"/>
    <property type="match status" value="1"/>
</dbReference>
<feature type="compositionally biased region" description="Low complexity" evidence="5">
    <location>
        <begin position="417"/>
        <end position="429"/>
    </location>
</feature>
<dbReference type="SUPFAM" id="SSF52518">
    <property type="entry name" value="Thiamin diphosphate-binding fold (THDP-binding)"/>
    <property type="match status" value="2"/>
</dbReference>
<dbReference type="GO" id="GO:0005948">
    <property type="term" value="C:acetolactate synthase complex"/>
    <property type="evidence" value="ECO:0007669"/>
    <property type="project" value="TreeGrafter"/>
</dbReference>
<dbReference type="InterPro" id="IPR029061">
    <property type="entry name" value="THDP-binding"/>
</dbReference>
<evidence type="ECO:0000256" key="3">
    <source>
        <dbReference type="ARBA" id="ARBA00023052"/>
    </source>
</evidence>
<dbReference type="GO" id="GO:0050660">
    <property type="term" value="F:flavin adenine dinucleotide binding"/>
    <property type="evidence" value="ECO:0007669"/>
    <property type="project" value="TreeGrafter"/>
</dbReference>
<evidence type="ECO:0000259" key="7">
    <source>
        <dbReference type="Pfam" id="PF02776"/>
    </source>
</evidence>
<evidence type="ECO:0000313" key="8">
    <source>
        <dbReference type="EMBL" id="KAJ2922612.1"/>
    </source>
</evidence>
<dbReference type="PANTHER" id="PTHR18968:SF164">
    <property type="entry name" value="PYRUVATE DECARBOXYLASE"/>
    <property type="match status" value="1"/>
</dbReference>
<dbReference type="GO" id="GO:0030976">
    <property type="term" value="F:thiamine pyrophosphate binding"/>
    <property type="evidence" value="ECO:0007669"/>
    <property type="project" value="InterPro"/>
</dbReference>
<evidence type="ECO:0000256" key="5">
    <source>
        <dbReference type="SAM" id="MobiDB-lite"/>
    </source>
</evidence>
<dbReference type="CDD" id="cd07035">
    <property type="entry name" value="TPP_PYR_POX_like"/>
    <property type="match status" value="1"/>
</dbReference>
<accession>A0A9W8MAF6</accession>
<dbReference type="SUPFAM" id="SSF52467">
    <property type="entry name" value="DHS-like NAD/FAD-binding domain"/>
    <property type="match status" value="1"/>
</dbReference>
<proteinExistence type="inferred from homology"/>
<evidence type="ECO:0000256" key="1">
    <source>
        <dbReference type="ARBA" id="ARBA00004173"/>
    </source>
</evidence>
<dbReference type="GO" id="GO:0005739">
    <property type="term" value="C:mitochondrion"/>
    <property type="evidence" value="ECO:0007669"/>
    <property type="project" value="UniProtKB-SubCell"/>
</dbReference>
<dbReference type="AlphaFoldDB" id="A0A9W8MAF6"/>
<evidence type="ECO:0008006" key="10">
    <source>
        <dbReference type="Google" id="ProtNLM"/>
    </source>
</evidence>
<organism evidence="8 9">
    <name type="scientific">Candolleomyces eurysporus</name>
    <dbReference type="NCBI Taxonomy" id="2828524"/>
    <lineage>
        <taxon>Eukaryota</taxon>
        <taxon>Fungi</taxon>
        <taxon>Dikarya</taxon>
        <taxon>Basidiomycota</taxon>
        <taxon>Agaricomycotina</taxon>
        <taxon>Agaricomycetes</taxon>
        <taxon>Agaricomycetidae</taxon>
        <taxon>Agaricales</taxon>
        <taxon>Agaricineae</taxon>
        <taxon>Psathyrellaceae</taxon>
        <taxon>Candolleomyces</taxon>
    </lineage>
</organism>
<dbReference type="GO" id="GO:0009097">
    <property type="term" value="P:isoleucine biosynthetic process"/>
    <property type="evidence" value="ECO:0007669"/>
    <property type="project" value="TreeGrafter"/>
</dbReference>
<dbReference type="OrthoDB" id="2867507at2759"/>
<comment type="subcellular location">
    <subcellularLocation>
        <location evidence="1">Mitochondrion</location>
    </subcellularLocation>
</comment>
<name>A0A9W8MAF6_9AGAR</name>
<comment type="caution">
    <text evidence="8">The sequence shown here is derived from an EMBL/GenBank/DDBJ whole genome shotgun (WGS) entry which is preliminary data.</text>
</comment>
<dbReference type="GO" id="GO:0009099">
    <property type="term" value="P:L-valine biosynthetic process"/>
    <property type="evidence" value="ECO:0007669"/>
    <property type="project" value="TreeGrafter"/>
</dbReference>
<evidence type="ECO:0000256" key="2">
    <source>
        <dbReference type="ARBA" id="ARBA00007812"/>
    </source>
</evidence>
<protein>
    <recommendedName>
        <fullName evidence="10">Thiamine diphosphate-binding protein</fullName>
    </recommendedName>
</protein>
<dbReference type="PANTHER" id="PTHR18968">
    <property type="entry name" value="THIAMINE PYROPHOSPHATE ENZYMES"/>
    <property type="match status" value="1"/>
</dbReference>